<sequence length="177" mass="20356">MLSVNNILKAKQTNINIEISKKTAKKPKKLANSIHLYLNKKPLIQGKHWLVKHIFFYCTSAPEADYIDAFVRKSNSKSQVGCKLKFNNPRSRLESLVVQTVSKASANQRAGRAARVAVLYHELVLTTKEYMRQVIEIAPKWLVEIAPHFYKSEEVEDLCKKMPKKVGKAKEELERNY</sequence>
<reference evidence="3" key="1">
    <citation type="submission" date="2011-08" db="EMBL/GenBank/DDBJ databases">
        <authorList>
            <person name="Rombauts S."/>
        </authorList>
    </citation>
    <scope>NUCLEOTIDE SEQUENCE</scope>
    <source>
        <strain evidence="3">London</strain>
    </source>
</reference>
<dbReference type="Pfam" id="PF07717">
    <property type="entry name" value="OB_NTP_bind"/>
    <property type="match status" value="1"/>
</dbReference>
<dbReference type="HOGENOM" id="CLU_1984386_0_0_1"/>
<reference evidence="2" key="2">
    <citation type="submission" date="2015-06" db="UniProtKB">
        <authorList>
            <consortium name="EnsemblMetazoa"/>
        </authorList>
    </citation>
    <scope>IDENTIFICATION</scope>
</reference>
<dbReference type="EMBL" id="CAEY01001108">
    <property type="status" value="NOT_ANNOTATED_CDS"/>
    <property type="molecule type" value="Genomic_DNA"/>
</dbReference>
<accession>T1JYI2</accession>
<evidence type="ECO:0000259" key="1">
    <source>
        <dbReference type="Pfam" id="PF07717"/>
    </source>
</evidence>
<dbReference type="STRING" id="32264.T1JYI2"/>
<dbReference type="AlphaFoldDB" id="T1JYI2"/>
<dbReference type="InterPro" id="IPR027417">
    <property type="entry name" value="P-loop_NTPase"/>
</dbReference>
<organism evidence="2 3">
    <name type="scientific">Tetranychus urticae</name>
    <name type="common">Two-spotted spider mite</name>
    <dbReference type="NCBI Taxonomy" id="32264"/>
    <lineage>
        <taxon>Eukaryota</taxon>
        <taxon>Metazoa</taxon>
        <taxon>Ecdysozoa</taxon>
        <taxon>Arthropoda</taxon>
        <taxon>Chelicerata</taxon>
        <taxon>Arachnida</taxon>
        <taxon>Acari</taxon>
        <taxon>Acariformes</taxon>
        <taxon>Trombidiformes</taxon>
        <taxon>Prostigmata</taxon>
        <taxon>Eleutherengona</taxon>
        <taxon>Raphignathae</taxon>
        <taxon>Tetranychoidea</taxon>
        <taxon>Tetranychidae</taxon>
        <taxon>Tetranychus</taxon>
    </lineage>
</organism>
<protein>
    <recommendedName>
        <fullName evidence="1">DEAD-box helicase OB fold domain-containing protein</fullName>
    </recommendedName>
</protein>
<evidence type="ECO:0000313" key="3">
    <source>
        <dbReference type="Proteomes" id="UP000015104"/>
    </source>
</evidence>
<proteinExistence type="predicted"/>
<keyword evidence="3" id="KW-1185">Reference proteome</keyword>
<name>T1JYI2_TETUR</name>
<dbReference type="eggNOG" id="KOG0923">
    <property type="taxonomic scope" value="Eukaryota"/>
</dbReference>
<dbReference type="InterPro" id="IPR011709">
    <property type="entry name" value="DEAD-box_helicase_OB_fold"/>
</dbReference>
<dbReference type="Proteomes" id="UP000015104">
    <property type="component" value="Unassembled WGS sequence"/>
</dbReference>
<evidence type="ECO:0000313" key="2">
    <source>
        <dbReference type="EnsemblMetazoa" id="tetur03g00460.1"/>
    </source>
</evidence>
<feature type="domain" description="DEAD-box helicase OB fold" evidence="1">
    <location>
        <begin position="117"/>
        <end position="148"/>
    </location>
</feature>
<dbReference type="EnsemblMetazoa" id="tetur03g00460.1">
    <property type="protein sequence ID" value="tetur03g00460.1"/>
    <property type="gene ID" value="tetur03g00460"/>
</dbReference>
<dbReference type="Gene3D" id="3.40.50.300">
    <property type="entry name" value="P-loop containing nucleotide triphosphate hydrolases"/>
    <property type="match status" value="1"/>
</dbReference>